<protein>
    <recommendedName>
        <fullName evidence="2">C3H1-type domain-containing protein</fullName>
    </recommendedName>
</protein>
<dbReference type="AlphaFoldDB" id="A0AAV0U0V9"/>
<keyword evidence="1" id="KW-0863">Zinc-finger</keyword>
<accession>A0AAV0U0V9</accession>
<evidence type="ECO:0000259" key="2">
    <source>
        <dbReference type="PROSITE" id="PS50103"/>
    </source>
</evidence>
<sequence length="125" mass="14401">MNEPVWSCFASLRARRVVRAWKEENSGVTFLPLPTVVKTVNKRQSADHKRKDKNTGVEVIQSDTEQTAIGITSERMHCKFWINSKTCQHGDKCELFHVSDAERAKWLNERLHLKNASVPISLKIR</sequence>
<evidence type="ECO:0000313" key="3">
    <source>
        <dbReference type="EMBL" id="CAI5730522.1"/>
    </source>
</evidence>
<evidence type="ECO:0000256" key="1">
    <source>
        <dbReference type="PROSITE-ProRule" id="PRU00723"/>
    </source>
</evidence>
<reference evidence="3" key="1">
    <citation type="submission" date="2022-12" db="EMBL/GenBank/DDBJ databases">
        <authorList>
            <person name="Webb A."/>
        </authorList>
    </citation>
    <scope>NUCLEOTIDE SEQUENCE</scope>
    <source>
        <strain evidence="3">Pd1</strain>
    </source>
</reference>
<feature type="domain" description="C3H1-type" evidence="2">
    <location>
        <begin position="72"/>
        <end position="100"/>
    </location>
</feature>
<dbReference type="PROSITE" id="PS50103">
    <property type="entry name" value="ZF_C3H1"/>
    <property type="match status" value="1"/>
</dbReference>
<gene>
    <name evidence="3" type="ORF">PDE001_LOCUS4534</name>
</gene>
<dbReference type="GO" id="GO:0008270">
    <property type="term" value="F:zinc ion binding"/>
    <property type="evidence" value="ECO:0007669"/>
    <property type="project" value="UniProtKB-KW"/>
</dbReference>
<feature type="zinc finger region" description="C3H1-type" evidence="1">
    <location>
        <begin position="72"/>
        <end position="100"/>
    </location>
</feature>
<keyword evidence="1" id="KW-0862">Zinc</keyword>
<comment type="caution">
    <text evidence="3">The sequence shown here is derived from an EMBL/GenBank/DDBJ whole genome shotgun (WGS) entry which is preliminary data.</text>
</comment>
<dbReference type="InterPro" id="IPR000571">
    <property type="entry name" value="Znf_CCCH"/>
</dbReference>
<dbReference type="EMBL" id="CANTFM010000824">
    <property type="protein sequence ID" value="CAI5730522.1"/>
    <property type="molecule type" value="Genomic_DNA"/>
</dbReference>
<evidence type="ECO:0000313" key="4">
    <source>
        <dbReference type="Proteomes" id="UP001162029"/>
    </source>
</evidence>
<proteinExistence type="predicted"/>
<organism evidence="3 4">
    <name type="scientific">Peronospora destructor</name>
    <dbReference type="NCBI Taxonomy" id="86335"/>
    <lineage>
        <taxon>Eukaryota</taxon>
        <taxon>Sar</taxon>
        <taxon>Stramenopiles</taxon>
        <taxon>Oomycota</taxon>
        <taxon>Peronosporomycetes</taxon>
        <taxon>Peronosporales</taxon>
        <taxon>Peronosporaceae</taxon>
        <taxon>Peronospora</taxon>
    </lineage>
</organism>
<dbReference type="Proteomes" id="UP001162029">
    <property type="component" value="Unassembled WGS sequence"/>
</dbReference>
<keyword evidence="1" id="KW-0479">Metal-binding</keyword>
<name>A0AAV0U0V9_9STRA</name>
<keyword evidence="4" id="KW-1185">Reference proteome</keyword>